<sequence>MIYNAVMFGFGVYYIILHPAYDLRCMEPGAEDHPDKSVERWITCSYFLNKVLDLLDTVFFVLRKSYKQITILHVYHHVLMVFGVYWLVRLYGVGGQYMMTGFFNSFVHTVMYFYYFISALYPELKSSLWWKNSSSLQ</sequence>
<keyword evidence="6 10" id="KW-1133">Transmembrane helix</keyword>
<dbReference type="Pfam" id="PF01151">
    <property type="entry name" value="ELO"/>
    <property type="match status" value="1"/>
</dbReference>
<dbReference type="GO" id="GO:0042761">
    <property type="term" value="P:very long-chain fatty acid biosynthetic process"/>
    <property type="evidence" value="ECO:0007669"/>
    <property type="project" value="TreeGrafter"/>
</dbReference>
<evidence type="ECO:0000256" key="1">
    <source>
        <dbReference type="ARBA" id="ARBA00004141"/>
    </source>
</evidence>
<dbReference type="Proteomes" id="UP000008792">
    <property type="component" value="Unassembled WGS sequence"/>
</dbReference>
<comment type="subcellular location">
    <subcellularLocation>
        <location evidence="1">Membrane</location>
        <topology evidence="1">Multi-pass membrane protein</topology>
    </subcellularLocation>
</comment>
<name>A0A0Q9WH23_DROVI</name>
<keyword evidence="2 10" id="KW-0444">Lipid biosynthesis</keyword>
<dbReference type="InParanoid" id="A0A0Q9WH23"/>
<dbReference type="OrthoDB" id="434092at2759"/>
<keyword evidence="4 10" id="KW-0812">Transmembrane</keyword>
<dbReference type="GO" id="GO:0030148">
    <property type="term" value="P:sphingolipid biosynthetic process"/>
    <property type="evidence" value="ECO:0007669"/>
    <property type="project" value="TreeGrafter"/>
</dbReference>
<keyword evidence="5 10" id="KW-0276">Fatty acid metabolism</keyword>
<comment type="catalytic activity">
    <reaction evidence="10">
        <text>a very-long-chain acyl-CoA + malonyl-CoA + H(+) = a very-long-chain 3-oxoacyl-CoA + CO2 + CoA</text>
        <dbReference type="Rhea" id="RHEA:32727"/>
        <dbReference type="ChEBI" id="CHEBI:15378"/>
        <dbReference type="ChEBI" id="CHEBI:16526"/>
        <dbReference type="ChEBI" id="CHEBI:57287"/>
        <dbReference type="ChEBI" id="CHEBI:57384"/>
        <dbReference type="ChEBI" id="CHEBI:90725"/>
        <dbReference type="ChEBI" id="CHEBI:90736"/>
        <dbReference type="EC" id="2.3.1.199"/>
    </reaction>
</comment>
<dbReference type="EMBL" id="CH940648">
    <property type="protein sequence ID" value="KRF80005.1"/>
    <property type="molecule type" value="Genomic_DNA"/>
</dbReference>
<evidence type="ECO:0000256" key="5">
    <source>
        <dbReference type="ARBA" id="ARBA00022832"/>
    </source>
</evidence>
<keyword evidence="7 10" id="KW-0443">Lipid metabolism</keyword>
<gene>
    <name evidence="11" type="primary">Dvir\GJ26931</name>
    <name evidence="11" type="ORF">Dvir_GJ26931</name>
</gene>
<evidence type="ECO:0000313" key="11">
    <source>
        <dbReference type="EMBL" id="KRF80005.1"/>
    </source>
</evidence>
<reference evidence="11 12" key="1">
    <citation type="journal article" date="2007" name="Nature">
        <title>Evolution of genes and genomes on the Drosophila phylogeny.</title>
        <authorList>
            <consortium name="Drosophila 12 Genomes Consortium"/>
            <person name="Clark A.G."/>
            <person name="Eisen M.B."/>
            <person name="Smith D.R."/>
            <person name="Bergman C.M."/>
            <person name="Oliver B."/>
            <person name="Markow T.A."/>
            <person name="Kaufman T.C."/>
            <person name="Kellis M."/>
            <person name="Gelbart W."/>
            <person name="Iyer V.N."/>
            <person name="Pollard D.A."/>
            <person name="Sackton T.B."/>
            <person name="Larracuente A.M."/>
            <person name="Singh N.D."/>
            <person name="Abad J.P."/>
            <person name="Abt D.N."/>
            <person name="Adryan B."/>
            <person name="Aguade M."/>
            <person name="Akashi H."/>
            <person name="Anderson W.W."/>
            <person name="Aquadro C.F."/>
            <person name="Ardell D.H."/>
            <person name="Arguello R."/>
            <person name="Artieri C.G."/>
            <person name="Barbash D.A."/>
            <person name="Barker D."/>
            <person name="Barsanti P."/>
            <person name="Batterham P."/>
            <person name="Batzoglou S."/>
            <person name="Begun D."/>
            <person name="Bhutkar A."/>
            <person name="Blanco E."/>
            <person name="Bosak S.A."/>
            <person name="Bradley R.K."/>
            <person name="Brand A.D."/>
            <person name="Brent M.R."/>
            <person name="Brooks A.N."/>
            <person name="Brown R.H."/>
            <person name="Butlin R.K."/>
            <person name="Caggese C."/>
            <person name="Calvi B.R."/>
            <person name="Bernardo de Carvalho A."/>
            <person name="Caspi A."/>
            <person name="Castrezana S."/>
            <person name="Celniker S.E."/>
            <person name="Chang J.L."/>
            <person name="Chapple C."/>
            <person name="Chatterji S."/>
            <person name="Chinwalla A."/>
            <person name="Civetta A."/>
            <person name="Clifton S.W."/>
            <person name="Comeron J.M."/>
            <person name="Costello J.C."/>
            <person name="Coyne J.A."/>
            <person name="Daub J."/>
            <person name="David R.G."/>
            <person name="Delcher A.L."/>
            <person name="Delehaunty K."/>
            <person name="Do C.B."/>
            <person name="Ebling H."/>
            <person name="Edwards K."/>
            <person name="Eickbush T."/>
            <person name="Evans J.D."/>
            <person name="Filipski A."/>
            <person name="Findeiss S."/>
            <person name="Freyhult E."/>
            <person name="Fulton L."/>
            <person name="Fulton R."/>
            <person name="Garcia A.C."/>
            <person name="Gardiner A."/>
            <person name="Garfield D.A."/>
            <person name="Garvin B.E."/>
            <person name="Gibson G."/>
            <person name="Gilbert D."/>
            <person name="Gnerre S."/>
            <person name="Godfrey J."/>
            <person name="Good R."/>
            <person name="Gotea V."/>
            <person name="Gravely B."/>
            <person name="Greenberg A.J."/>
            <person name="Griffiths-Jones S."/>
            <person name="Gross S."/>
            <person name="Guigo R."/>
            <person name="Gustafson E.A."/>
            <person name="Haerty W."/>
            <person name="Hahn M.W."/>
            <person name="Halligan D.L."/>
            <person name="Halpern A.L."/>
            <person name="Halter G.M."/>
            <person name="Han M.V."/>
            <person name="Heger A."/>
            <person name="Hillier L."/>
            <person name="Hinrichs A.S."/>
            <person name="Holmes I."/>
            <person name="Hoskins R.A."/>
            <person name="Hubisz M.J."/>
            <person name="Hultmark D."/>
            <person name="Huntley M.A."/>
            <person name="Jaffe D.B."/>
            <person name="Jagadeeshan S."/>
            <person name="Jeck W.R."/>
            <person name="Johnson J."/>
            <person name="Jones C.D."/>
            <person name="Jordan W.C."/>
            <person name="Karpen G.H."/>
            <person name="Kataoka E."/>
            <person name="Keightley P.D."/>
            <person name="Kheradpour P."/>
            <person name="Kirkness E.F."/>
            <person name="Koerich L.B."/>
            <person name="Kristiansen K."/>
            <person name="Kudrna D."/>
            <person name="Kulathinal R.J."/>
            <person name="Kumar S."/>
            <person name="Kwok R."/>
            <person name="Lander E."/>
            <person name="Langley C.H."/>
            <person name="Lapoint R."/>
            <person name="Lazzaro B.P."/>
            <person name="Lee S.J."/>
            <person name="Levesque L."/>
            <person name="Li R."/>
            <person name="Lin C.F."/>
            <person name="Lin M.F."/>
            <person name="Lindblad-Toh K."/>
            <person name="Llopart A."/>
            <person name="Long M."/>
            <person name="Low L."/>
            <person name="Lozovsky E."/>
            <person name="Lu J."/>
            <person name="Luo M."/>
            <person name="Machado C.A."/>
            <person name="Makalowski W."/>
            <person name="Marzo M."/>
            <person name="Matsuda M."/>
            <person name="Matzkin L."/>
            <person name="McAllister B."/>
            <person name="McBride C.S."/>
            <person name="McKernan B."/>
            <person name="McKernan K."/>
            <person name="Mendez-Lago M."/>
            <person name="Minx P."/>
            <person name="Mollenhauer M.U."/>
            <person name="Montooth K."/>
            <person name="Mount S.M."/>
            <person name="Mu X."/>
            <person name="Myers E."/>
            <person name="Negre B."/>
            <person name="Newfeld S."/>
            <person name="Nielsen R."/>
            <person name="Noor M.A."/>
            <person name="O'Grady P."/>
            <person name="Pachter L."/>
            <person name="Papaceit M."/>
            <person name="Parisi M.J."/>
            <person name="Parisi M."/>
            <person name="Parts L."/>
            <person name="Pedersen J.S."/>
            <person name="Pesole G."/>
            <person name="Phillippy A.M."/>
            <person name="Ponting C.P."/>
            <person name="Pop M."/>
            <person name="Porcelli D."/>
            <person name="Powell J.R."/>
            <person name="Prohaska S."/>
            <person name="Pruitt K."/>
            <person name="Puig M."/>
            <person name="Quesneville H."/>
            <person name="Ram K.R."/>
            <person name="Rand D."/>
            <person name="Rasmussen M.D."/>
            <person name="Reed L.K."/>
            <person name="Reenan R."/>
            <person name="Reily A."/>
            <person name="Remington K.A."/>
            <person name="Rieger T.T."/>
            <person name="Ritchie M.G."/>
            <person name="Robin C."/>
            <person name="Rogers Y.H."/>
            <person name="Rohde C."/>
            <person name="Rozas J."/>
            <person name="Rubenfield M.J."/>
            <person name="Ruiz A."/>
            <person name="Russo S."/>
            <person name="Salzberg S.L."/>
            <person name="Sanchez-Gracia A."/>
            <person name="Saranga D.J."/>
            <person name="Sato H."/>
            <person name="Schaeffer S.W."/>
            <person name="Schatz M.C."/>
            <person name="Schlenke T."/>
            <person name="Schwartz R."/>
            <person name="Segarra C."/>
            <person name="Singh R.S."/>
            <person name="Sirot L."/>
            <person name="Sirota M."/>
            <person name="Sisneros N.B."/>
            <person name="Smith C.D."/>
            <person name="Smith T.F."/>
            <person name="Spieth J."/>
            <person name="Stage D.E."/>
            <person name="Stark A."/>
            <person name="Stephan W."/>
            <person name="Strausberg R.L."/>
            <person name="Strempel S."/>
            <person name="Sturgill D."/>
            <person name="Sutton G."/>
            <person name="Sutton G.G."/>
            <person name="Tao W."/>
            <person name="Teichmann S."/>
            <person name="Tobari Y.N."/>
            <person name="Tomimura Y."/>
            <person name="Tsolas J.M."/>
            <person name="Valente V.L."/>
            <person name="Venter E."/>
            <person name="Venter J.C."/>
            <person name="Vicario S."/>
            <person name="Vieira F.G."/>
            <person name="Vilella A.J."/>
            <person name="Villasante A."/>
            <person name="Walenz B."/>
            <person name="Wang J."/>
            <person name="Wasserman M."/>
            <person name="Watts T."/>
            <person name="Wilson D."/>
            <person name="Wilson R.K."/>
            <person name="Wing R.A."/>
            <person name="Wolfner M.F."/>
            <person name="Wong A."/>
            <person name="Wong G.K."/>
            <person name="Wu C.I."/>
            <person name="Wu G."/>
            <person name="Yamamoto D."/>
            <person name="Yang H.P."/>
            <person name="Yang S.P."/>
            <person name="Yorke J.A."/>
            <person name="Yoshida K."/>
            <person name="Zdobnov E."/>
            <person name="Zhang P."/>
            <person name="Zhang Y."/>
            <person name="Zimin A.V."/>
            <person name="Baldwin J."/>
            <person name="Abdouelleil A."/>
            <person name="Abdulkadir J."/>
            <person name="Abebe A."/>
            <person name="Abera B."/>
            <person name="Abreu J."/>
            <person name="Acer S.C."/>
            <person name="Aftuck L."/>
            <person name="Alexander A."/>
            <person name="An P."/>
            <person name="Anderson E."/>
            <person name="Anderson S."/>
            <person name="Arachi H."/>
            <person name="Azer M."/>
            <person name="Bachantsang P."/>
            <person name="Barry A."/>
            <person name="Bayul T."/>
            <person name="Berlin A."/>
            <person name="Bessette D."/>
            <person name="Bloom T."/>
            <person name="Blye J."/>
            <person name="Boguslavskiy L."/>
            <person name="Bonnet C."/>
            <person name="Boukhgalter B."/>
            <person name="Bourzgui I."/>
            <person name="Brown A."/>
            <person name="Cahill P."/>
            <person name="Channer S."/>
            <person name="Cheshatsang Y."/>
            <person name="Chuda L."/>
            <person name="Citroen M."/>
            <person name="Collymore A."/>
            <person name="Cooke P."/>
            <person name="Costello M."/>
            <person name="D'Aco K."/>
            <person name="Daza R."/>
            <person name="De Haan G."/>
            <person name="DeGray S."/>
            <person name="DeMaso C."/>
            <person name="Dhargay N."/>
            <person name="Dooley K."/>
            <person name="Dooley E."/>
            <person name="Doricent M."/>
            <person name="Dorje P."/>
            <person name="Dorjee K."/>
            <person name="Dupes A."/>
            <person name="Elong R."/>
            <person name="Falk J."/>
            <person name="Farina A."/>
            <person name="Faro S."/>
            <person name="Ferguson D."/>
            <person name="Fisher S."/>
            <person name="Foley C.D."/>
            <person name="Franke A."/>
            <person name="Friedrich D."/>
            <person name="Gadbois L."/>
            <person name="Gearin G."/>
            <person name="Gearin C.R."/>
            <person name="Giannoukos G."/>
            <person name="Goode T."/>
            <person name="Graham J."/>
            <person name="Grandbois E."/>
            <person name="Grewal S."/>
            <person name="Gyaltsen K."/>
            <person name="Hafez N."/>
            <person name="Hagos B."/>
            <person name="Hall J."/>
            <person name="Henson C."/>
            <person name="Hollinger A."/>
            <person name="Honan T."/>
            <person name="Huard M.D."/>
            <person name="Hughes L."/>
            <person name="Hurhula B."/>
            <person name="Husby M.E."/>
            <person name="Kamat A."/>
            <person name="Kanga B."/>
            <person name="Kashin S."/>
            <person name="Khazanovich D."/>
            <person name="Kisner P."/>
            <person name="Lance K."/>
            <person name="Lara M."/>
            <person name="Lee W."/>
            <person name="Lennon N."/>
            <person name="Letendre F."/>
            <person name="LeVine R."/>
            <person name="Lipovsky A."/>
            <person name="Liu X."/>
            <person name="Liu J."/>
            <person name="Liu S."/>
            <person name="Lokyitsang T."/>
            <person name="Lokyitsang Y."/>
            <person name="Lubonja R."/>
            <person name="Lui A."/>
            <person name="MacDonald P."/>
            <person name="Magnisalis V."/>
            <person name="Maru K."/>
            <person name="Matthews C."/>
            <person name="McCusker W."/>
            <person name="McDonough S."/>
            <person name="Mehta T."/>
            <person name="Meldrim J."/>
            <person name="Meneus L."/>
            <person name="Mihai O."/>
            <person name="Mihalev A."/>
            <person name="Mihova T."/>
            <person name="Mittelman R."/>
            <person name="Mlenga V."/>
            <person name="Montmayeur A."/>
            <person name="Mulrain L."/>
            <person name="Navidi A."/>
            <person name="Naylor J."/>
            <person name="Negash T."/>
            <person name="Nguyen T."/>
            <person name="Nguyen N."/>
            <person name="Nicol R."/>
            <person name="Norbu C."/>
            <person name="Norbu N."/>
            <person name="Novod N."/>
            <person name="O'Neill B."/>
            <person name="Osman S."/>
            <person name="Markiewicz E."/>
            <person name="Oyono O.L."/>
            <person name="Patti C."/>
            <person name="Phunkhang P."/>
            <person name="Pierre F."/>
            <person name="Priest M."/>
            <person name="Raghuraman S."/>
            <person name="Rege F."/>
            <person name="Reyes R."/>
            <person name="Rise C."/>
            <person name="Rogov P."/>
            <person name="Ross K."/>
            <person name="Ryan E."/>
            <person name="Settipalli S."/>
            <person name="Shea T."/>
            <person name="Sherpa N."/>
            <person name="Shi L."/>
            <person name="Shih D."/>
            <person name="Sparrow T."/>
            <person name="Spaulding J."/>
            <person name="Stalker J."/>
            <person name="Stange-Thomann N."/>
            <person name="Stavropoulos S."/>
            <person name="Stone C."/>
            <person name="Strader C."/>
            <person name="Tesfaye S."/>
            <person name="Thomson T."/>
            <person name="Thoulutsang Y."/>
            <person name="Thoulutsang D."/>
            <person name="Topham K."/>
            <person name="Topping I."/>
            <person name="Tsamla T."/>
            <person name="Vassiliev H."/>
            <person name="Vo A."/>
            <person name="Wangchuk T."/>
            <person name="Wangdi T."/>
            <person name="Weiand M."/>
            <person name="Wilkinson J."/>
            <person name="Wilson A."/>
            <person name="Yadav S."/>
            <person name="Young G."/>
            <person name="Yu Q."/>
            <person name="Zembek L."/>
            <person name="Zhong D."/>
            <person name="Zimmer A."/>
            <person name="Zwirko Z."/>
            <person name="Jaffe D.B."/>
            <person name="Alvarez P."/>
            <person name="Brockman W."/>
            <person name="Butler J."/>
            <person name="Chin C."/>
            <person name="Gnerre S."/>
            <person name="Grabherr M."/>
            <person name="Kleber M."/>
            <person name="Mauceli E."/>
            <person name="MacCallum I."/>
        </authorList>
    </citation>
    <scope>NUCLEOTIDE SEQUENCE [LARGE SCALE GENOMIC DNA]</scope>
    <source>
        <strain evidence="12">Tucson 15010-1051.87</strain>
    </source>
</reference>
<evidence type="ECO:0000256" key="10">
    <source>
        <dbReference type="RuleBase" id="RU361115"/>
    </source>
</evidence>
<keyword evidence="12" id="KW-1185">Reference proteome</keyword>
<evidence type="ECO:0000256" key="2">
    <source>
        <dbReference type="ARBA" id="ARBA00022516"/>
    </source>
</evidence>
<evidence type="ECO:0000256" key="9">
    <source>
        <dbReference type="ARBA" id="ARBA00023160"/>
    </source>
</evidence>
<organism evidence="11 12">
    <name type="scientific">Drosophila virilis</name>
    <name type="common">Fruit fly</name>
    <dbReference type="NCBI Taxonomy" id="7244"/>
    <lineage>
        <taxon>Eukaryota</taxon>
        <taxon>Metazoa</taxon>
        <taxon>Ecdysozoa</taxon>
        <taxon>Arthropoda</taxon>
        <taxon>Hexapoda</taxon>
        <taxon>Insecta</taxon>
        <taxon>Pterygota</taxon>
        <taxon>Neoptera</taxon>
        <taxon>Endopterygota</taxon>
        <taxon>Diptera</taxon>
        <taxon>Brachycera</taxon>
        <taxon>Muscomorpha</taxon>
        <taxon>Ephydroidea</taxon>
        <taxon>Drosophilidae</taxon>
        <taxon>Drosophila</taxon>
    </lineage>
</organism>
<dbReference type="PANTHER" id="PTHR11157:SF116">
    <property type="entry name" value="ELONGATION OF VERY LONG CHAIN FATTY ACIDS PROTEIN-RELATED"/>
    <property type="match status" value="1"/>
</dbReference>
<evidence type="ECO:0000313" key="12">
    <source>
        <dbReference type="Proteomes" id="UP000008792"/>
    </source>
</evidence>
<feature type="transmembrane region" description="Helical" evidence="10">
    <location>
        <begin position="69"/>
        <end position="88"/>
    </location>
</feature>
<accession>A0A0Q9WH23</accession>
<comment type="similarity">
    <text evidence="10">Belongs to the ELO family.</text>
</comment>
<evidence type="ECO:0000256" key="3">
    <source>
        <dbReference type="ARBA" id="ARBA00022679"/>
    </source>
</evidence>
<keyword evidence="3 10" id="KW-0808">Transferase</keyword>
<dbReference type="GO" id="GO:0009922">
    <property type="term" value="F:fatty acid elongase activity"/>
    <property type="evidence" value="ECO:0007669"/>
    <property type="project" value="UniProtKB-EC"/>
</dbReference>
<proteinExistence type="inferred from homology"/>
<dbReference type="GO" id="GO:0005789">
    <property type="term" value="C:endoplasmic reticulum membrane"/>
    <property type="evidence" value="ECO:0007669"/>
    <property type="project" value="TreeGrafter"/>
</dbReference>
<keyword evidence="8 10" id="KW-0472">Membrane</keyword>
<comment type="caution">
    <text evidence="10">Lacks conserved residue(s) required for the propagation of feature annotation.</text>
</comment>
<evidence type="ECO:0000256" key="6">
    <source>
        <dbReference type="ARBA" id="ARBA00022989"/>
    </source>
</evidence>
<evidence type="ECO:0000256" key="7">
    <source>
        <dbReference type="ARBA" id="ARBA00023098"/>
    </source>
</evidence>
<protein>
    <recommendedName>
        <fullName evidence="10">Elongation of very long chain fatty acids protein</fullName>
        <ecNumber evidence="10">2.3.1.199</ecNumber>
    </recommendedName>
    <alternativeName>
        <fullName evidence="10">Very-long-chain 3-oxoacyl-CoA synthase</fullName>
    </alternativeName>
</protein>
<feature type="transmembrane region" description="Helical" evidence="10">
    <location>
        <begin position="100"/>
        <end position="121"/>
    </location>
</feature>
<dbReference type="GO" id="GO:0034625">
    <property type="term" value="P:fatty acid elongation, monounsaturated fatty acid"/>
    <property type="evidence" value="ECO:0007669"/>
    <property type="project" value="TreeGrafter"/>
</dbReference>
<evidence type="ECO:0000256" key="8">
    <source>
        <dbReference type="ARBA" id="ARBA00023136"/>
    </source>
</evidence>
<dbReference type="GO" id="GO:0034626">
    <property type="term" value="P:fatty acid elongation, polyunsaturated fatty acid"/>
    <property type="evidence" value="ECO:0007669"/>
    <property type="project" value="TreeGrafter"/>
</dbReference>
<dbReference type="AlphaFoldDB" id="A0A0Q9WH23"/>
<dbReference type="EC" id="2.3.1.199" evidence="10"/>
<evidence type="ECO:0000256" key="4">
    <source>
        <dbReference type="ARBA" id="ARBA00022692"/>
    </source>
</evidence>
<dbReference type="PANTHER" id="PTHR11157">
    <property type="entry name" value="FATTY ACID ACYL TRANSFERASE-RELATED"/>
    <property type="match status" value="1"/>
</dbReference>
<keyword evidence="9 10" id="KW-0275">Fatty acid biosynthesis</keyword>
<dbReference type="GO" id="GO:0019367">
    <property type="term" value="P:fatty acid elongation, saturated fatty acid"/>
    <property type="evidence" value="ECO:0007669"/>
    <property type="project" value="TreeGrafter"/>
</dbReference>
<dbReference type="InterPro" id="IPR002076">
    <property type="entry name" value="ELO_fam"/>
</dbReference>